<accession>A0ACB9SLQ6</accession>
<reference evidence="1" key="1">
    <citation type="submission" date="2022-04" db="EMBL/GenBank/DDBJ databases">
        <title>Chromosome-scale genome assembly of Holotrichia oblita Faldermann.</title>
        <authorList>
            <person name="Rongchong L."/>
        </authorList>
    </citation>
    <scope>NUCLEOTIDE SEQUENCE</scope>
    <source>
        <strain evidence="1">81SQS9</strain>
    </source>
</reference>
<evidence type="ECO:0000313" key="1">
    <source>
        <dbReference type="EMBL" id="KAI4455932.1"/>
    </source>
</evidence>
<dbReference type="EMBL" id="CM043022">
    <property type="protein sequence ID" value="KAI4455932.1"/>
    <property type="molecule type" value="Genomic_DNA"/>
</dbReference>
<proteinExistence type="predicted"/>
<protein>
    <submittedName>
        <fullName evidence="1">Cytochrome c oxidase polypeptide via</fullName>
    </submittedName>
</protein>
<dbReference type="Proteomes" id="UP001056778">
    <property type="component" value="Chromosome 8"/>
</dbReference>
<comment type="caution">
    <text evidence="1">The sequence shown here is derived from an EMBL/GenBank/DDBJ whole genome shotgun (WGS) entry which is preliminary data.</text>
</comment>
<gene>
    <name evidence="1" type="ORF">MML48_8g00020694</name>
</gene>
<keyword evidence="2" id="KW-1185">Reference proteome</keyword>
<sequence>MNRLGNLGRRFFHVSHVNNAVVQGPSGTTGKETLGSYKRFKYISLVNMLIIGGLTYSNFNKHHIYDQEPFVKWEYLRIRTKRFPWGDGDKSLFHNPHTNPLPDGYEVIEDEPVYEEENGNGNEHEHENGDDNEHEKPKNGH</sequence>
<organism evidence="1 2">
    <name type="scientific">Holotrichia oblita</name>
    <name type="common">Chafer beetle</name>
    <dbReference type="NCBI Taxonomy" id="644536"/>
    <lineage>
        <taxon>Eukaryota</taxon>
        <taxon>Metazoa</taxon>
        <taxon>Ecdysozoa</taxon>
        <taxon>Arthropoda</taxon>
        <taxon>Hexapoda</taxon>
        <taxon>Insecta</taxon>
        <taxon>Pterygota</taxon>
        <taxon>Neoptera</taxon>
        <taxon>Endopterygota</taxon>
        <taxon>Coleoptera</taxon>
        <taxon>Polyphaga</taxon>
        <taxon>Scarabaeiformia</taxon>
        <taxon>Scarabaeidae</taxon>
        <taxon>Melolonthinae</taxon>
        <taxon>Holotrichia</taxon>
    </lineage>
</organism>
<evidence type="ECO:0000313" key="2">
    <source>
        <dbReference type="Proteomes" id="UP001056778"/>
    </source>
</evidence>
<name>A0ACB9SLQ6_HOLOL</name>